<dbReference type="SUPFAM" id="SSF51735">
    <property type="entry name" value="NAD(P)-binding Rossmann-fold domains"/>
    <property type="match status" value="1"/>
</dbReference>
<keyword evidence="2" id="KW-1185">Reference proteome</keyword>
<dbReference type="Proteomes" id="UP000294820">
    <property type="component" value="Chromosome 1"/>
</dbReference>
<dbReference type="PANTHER" id="PTHR14097:SF7">
    <property type="entry name" value="OXIDOREDUCTASE HTATIP2"/>
    <property type="match status" value="1"/>
</dbReference>
<dbReference type="KEGG" id="daq:DAQ1742_03741"/>
<proteinExistence type="predicted"/>
<dbReference type="AlphaFoldDB" id="A0A375AEQ9"/>
<evidence type="ECO:0000313" key="2">
    <source>
        <dbReference type="Proteomes" id="UP000294820"/>
    </source>
</evidence>
<protein>
    <submittedName>
        <fullName evidence="1">Nucleoside-diphosphate-sugar epimerases</fullName>
    </submittedName>
</protein>
<evidence type="ECO:0000313" key="1">
    <source>
        <dbReference type="EMBL" id="SLM64535.1"/>
    </source>
</evidence>
<accession>A0A375AEQ9</accession>
<sequence>MHLYNSEHALLAYFAIMAMSFRSLTSNREISMRLLLVGATGLVGQQVLLQALADSRITQVVTPVRRALRPHEKLLAPLVNFEHLPQDAAWWQADAVICTLGSTIKAAGSQAAFYRVDHDYPLAVARLAQVHGTPVYVLNSAAGANAASRFFYNRVKGELERDLAGVGFSSLTLVRPGLIGGERDERRPGEWVAQQLLRALHPLLPPRWRINPADRIADALLAAALKPAIGVHVIPSAQLV</sequence>
<reference evidence="1 2" key="1">
    <citation type="submission" date="2016-09" db="EMBL/GenBank/DDBJ databases">
        <authorList>
            <person name="Reverchon S."/>
            <person name="Nasser W."/>
            <person name="Leonard S."/>
            <person name="Brochier C."/>
            <person name="Duprey A."/>
        </authorList>
    </citation>
    <scope>NUCLEOTIDE SEQUENCE [LARGE SCALE GENOMIC DNA]</scope>
    <source>
        <strain evidence="1 2">174/2</strain>
    </source>
</reference>
<dbReference type="InterPro" id="IPR036291">
    <property type="entry name" value="NAD(P)-bd_dom_sf"/>
</dbReference>
<gene>
    <name evidence="1" type="ORF">DAQ1742_03741</name>
</gene>
<dbReference type="PANTHER" id="PTHR14097">
    <property type="entry name" value="OXIDOREDUCTASE HTATIP2"/>
    <property type="match status" value="1"/>
</dbReference>
<dbReference type="Gene3D" id="3.40.50.720">
    <property type="entry name" value="NAD(P)-binding Rossmann-like Domain"/>
    <property type="match status" value="1"/>
</dbReference>
<dbReference type="EMBL" id="LT615367">
    <property type="protein sequence ID" value="SLM64535.1"/>
    <property type="molecule type" value="Genomic_DNA"/>
</dbReference>
<organism evidence="1 2">
    <name type="scientific">Dickeya aquatica</name>
    <dbReference type="NCBI Taxonomy" id="1401087"/>
    <lineage>
        <taxon>Bacteria</taxon>
        <taxon>Pseudomonadati</taxon>
        <taxon>Pseudomonadota</taxon>
        <taxon>Gammaproteobacteria</taxon>
        <taxon>Enterobacterales</taxon>
        <taxon>Pectobacteriaceae</taxon>
        <taxon>Dickeya</taxon>
    </lineage>
</organism>
<name>A0A375AEQ9_9GAMM</name>